<dbReference type="KEGG" id="ccot:CCAX7_63050"/>
<name>A0A402CWR9_9BACT</name>
<dbReference type="PROSITE" id="PS50932">
    <property type="entry name" value="HTH_LACI_2"/>
    <property type="match status" value="1"/>
</dbReference>
<keyword evidence="1" id="KW-0805">Transcription regulation</keyword>
<protein>
    <submittedName>
        <fullName evidence="4">LacI family transcriptional regulator</fullName>
    </submittedName>
</protein>
<dbReference type="InterPro" id="IPR028082">
    <property type="entry name" value="Peripla_BP_I"/>
</dbReference>
<proteinExistence type="predicted"/>
<evidence type="ECO:0000313" key="4">
    <source>
        <dbReference type="EMBL" id="BDI34254.1"/>
    </source>
</evidence>
<dbReference type="InterPro" id="IPR046335">
    <property type="entry name" value="LacI/GalR-like_sensor"/>
</dbReference>
<dbReference type="Pfam" id="PF13377">
    <property type="entry name" value="Peripla_BP_3"/>
    <property type="match status" value="1"/>
</dbReference>
<dbReference type="EMBL" id="AP025739">
    <property type="protein sequence ID" value="BDI34254.1"/>
    <property type="molecule type" value="Genomic_DNA"/>
</dbReference>
<dbReference type="Gene3D" id="3.40.50.2300">
    <property type="match status" value="2"/>
</dbReference>
<evidence type="ECO:0000256" key="3">
    <source>
        <dbReference type="ARBA" id="ARBA00023163"/>
    </source>
</evidence>
<accession>A0A402CWR9</accession>
<evidence type="ECO:0000313" key="5">
    <source>
        <dbReference type="Proteomes" id="UP000287394"/>
    </source>
</evidence>
<dbReference type="PANTHER" id="PTHR30146:SF109">
    <property type="entry name" value="HTH-TYPE TRANSCRIPTIONAL REGULATOR GALS"/>
    <property type="match status" value="1"/>
</dbReference>
<dbReference type="PANTHER" id="PTHR30146">
    <property type="entry name" value="LACI-RELATED TRANSCRIPTIONAL REPRESSOR"/>
    <property type="match status" value="1"/>
</dbReference>
<dbReference type="InterPro" id="IPR000843">
    <property type="entry name" value="HTH_LacI"/>
</dbReference>
<dbReference type="SUPFAM" id="SSF53822">
    <property type="entry name" value="Periplasmic binding protein-like I"/>
    <property type="match status" value="1"/>
</dbReference>
<keyword evidence="3" id="KW-0804">Transcription</keyword>
<dbReference type="Proteomes" id="UP000287394">
    <property type="component" value="Chromosome"/>
</dbReference>
<evidence type="ECO:0000256" key="2">
    <source>
        <dbReference type="ARBA" id="ARBA00023125"/>
    </source>
</evidence>
<evidence type="ECO:0000256" key="1">
    <source>
        <dbReference type="ARBA" id="ARBA00023015"/>
    </source>
</evidence>
<dbReference type="GO" id="GO:0000976">
    <property type="term" value="F:transcription cis-regulatory region binding"/>
    <property type="evidence" value="ECO:0007669"/>
    <property type="project" value="TreeGrafter"/>
</dbReference>
<organism evidence="4 5">
    <name type="scientific">Capsulimonas corticalis</name>
    <dbReference type="NCBI Taxonomy" id="2219043"/>
    <lineage>
        <taxon>Bacteria</taxon>
        <taxon>Bacillati</taxon>
        <taxon>Armatimonadota</taxon>
        <taxon>Armatimonadia</taxon>
        <taxon>Capsulimonadales</taxon>
        <taxon>Capsulimonadaceae</taxon>
        <taxon>Capsulimonas</taxon>
    </lineage>
</organism>
<reference evidence="4 5" key="1">
    <citation type="journal article" date="2019" name="Int. J. Syst. Evol. Microbiol.">
        <title>Capsulimonas corticalis gen. nov., sp. nov., an aerobic capsulated bacterium, of a novel bacterial order, Capsulimonadales ord. nov., of the class Armatimonadia of the phylum Armatimonadetes.</title>
        <authorList>
            <person name="Li J."/>
            <person name="Kudo C."/>
            <person name="Tonouchi A."/>
        </authorList>
    </citation>
    <scope>NUCLEOTIDE SEQUENCE [LARGE SCALE GENOMIC DNA]</scope>
    <source>
        <strain evidence="4 5">AX-7</strain>
    </source>
</reference>
<sequence length="293" mass="32271">MLAAAEEIGYRPNNTARALVTGRFSSIAFWMCFDYSQHRAQVLHRMKQQMAGSGFEIIIRDLDGDKDRGPSSPQTSYLPVDGIIALDTPATGPTFARINPSASVPFVSMGGYWTGERDFVGVDLYSGTVDAITHLIETGRRNIVYVTPLPDGNEDARMTAYEKTMREAGLETRCLWLPDLSLSSVRKAANEYLQNPSNKTDALFCHNDDVALGAYRAICDIGASVGHDIALIGCDGIEECDYLACPITTISQPIAEMCTLAWEFLSRRIQEPDCPLQQRILKPKLAIRASTQP</sequence>
<dbReference type="GO" id="GO:0003700">
    <property type="term" value="F:DNA-binding transcription factor activity"/>
    <property type="evidence" value="ECO:0007669"/>
    <property type="project" value="TreeGrafter"/>
</dbReference>
<dbReference type="AlphaFoldDB" id="A0A402CWR9"/>
<dbReference type="CDD" id="cd06267">
    <property type="entry name" value="PBP1_LacI_sugar_binding-like"/>
    <property type="match status" value="1"/>
</dbReference>
<keyword evidence="5" id="KW-1185">Reference proteome</keyword>
<keyword evidence="2" id="KW-0238">DNA-binding</keyword>
<gene>
    <name evidence="4" type="ORF">CCAX7_63050</name>
</gene>